<evidence type="ECO:0000313" key="5">
    <source>
        <dbReference type="EMBL" id="WBM81495.1"/>
    </source>
</evidence>
<dbReference type="EMBL" id="CP075584">
    <property type="protein sequence ID" value="WBM81495.1"/>
    <property type="molecule type" value="Genomic_DNA"/>
</dbReference>
<comment type="subcellular location">
    <subcellularLocation>
        <location evidence="1">Cell membrane</location>
        <topology evidence="1">Multi-pass membrane protein</topology>
    </subcellularLocation>
</comment>
<keyword evidence="3" id="KW-0472">Membrane</keyword>
<sequence>MAEGRTIYRNITKGVLSCLTSNIAEFVVNTASLALASLFGVPLALNVLQILAIDLLGEIFPIAALGKDPAEGETMKDPPRDSRARILNGRSIVDVLWCGSLIGVFAMVNYLVFFSRNGIDPFSQPVPAVLLAEAMSTTYVTIMVCQLVSIIQRRSVHGFFTRYQFANPSFWYAVSLAVTIMLVIVYVPLVAGFFGTSGLGVLDWAFVLGAAVLFLGVREGAAALRRRGASAPAGRA</sequence>
<dbReference type="SUPFAM" id="SSF81665">
    <property type="entry name" value="Calcium ATPase, transmembrane domain M"/>
    <property type="match status" value="1"/>
</dbReference>
<feature type="transmembrane region" description="Helical" evidence="3">
    <location>
        <begin position="170"/>
        <end position="191"/>
    </location>
</feature>
<feature type="transmembrane region" description="Helical" evidence="3">
    <location>
        <begin position="126"/>
        <end position="149"/>
    </location>
</feature>
<evidence type="ECO:0000313" key="6">
    <source>
        <dbReference type="Proteomes" id="UP001212421"/>
    </source>
</evidence>
<feature type="transmembrane region" description="Helical" evidence="3">
    <location>
        <begin position="197"/>
        <end position="217"/>
    </location>
</feature>
<organism evidence="5 6">
    <name type="scientific">Cryobacterium breve</name>
    <dbReference type="NCBI Taxonomy" id="1259258"/>
    <lineage>
        <taxon>Bacteria</taxon>
        <taxon>Bacillati</taxon>
        <taxon>Actinomycetota</taxon>
        <taxon>Actinomycetes</taxon>
        <taxon>Micrococcales</taxon>
        <taxon>Microbacteriaceae</taxon>
        <taxon>Cryobacterium</taxon>
    </lineage>
</organism>
<evidence type="ECO:0000256" key="1">
    <source>
        <dbReference type="ARBA" id="ARBA00004651"/>
    </source>
</evidence>
<accession>A0ABY7NG65</accession>
<name>A0ABY7NG65_9MICO</name>
<dbReference type="Gene3D" id="1.20.1110.10">
    <property type="entry name" value="Calcium-transporting ATPase, transmembrane domain"/>
    <property type="match status" value="1"/>
</dbReference>
<reference evidence="5 6" key="1">
    <citation type="submission" date="2021-05" db="EMBL/GenBank/DDBJ databases">
        <authorList>
            <person name="Kumar R."/>
            <person name="Kumar A."/>
            <person name="Mukhia S."/>
        </authorList>
    </citation>
    <scope>NUCLEOTIDE SEQUENCE [LARGE SCALE GENOMIC DNA]</scope>
    <source>
        <strain evidence="5 6">ERMR7:08</strain>
    </source>
</reference>
<dbReference type="PANTHER" id="PTHR43294:SF21">
    <property type="entry name" value="CATION TRANSPORTING ATPASE"/>
    <property type="match status" value="1"/>
</dbReference>
<dbReference type="InterPro" id="IPR006068">
    <property type="entry name" value="ATPase_P-typ_cation-transptr_C"/>
</dbReference>
<keyword evidence="3" id="KW-0812">Transmembrane</keyword>
<dbReference type="InterPro" id="IPR023298">
    <property type="entry name" value="ATPase_P-typ_TM_dom_sf"/>
</dbReference>
<proteinExistence type="predicted"/>
<keyword evidence="6" id="KW-1185">Reference proteome</keyword>
<dbReference type="InterPro" id="IPR050510">
    <property type="entry name" value="Cation_transp_ATPase_P-type"/>
</dbReference>
<dbReference type="Pfam" id="PF00689">
    <property type="entry name" value="Cation_ATPase_C"/>
    <property type="match status" value="1"/>
</dbReference>
<evidence type="ECO:0000256" key="3">
    <source>
        <dbReference type="SAM" id="Phobius"/>
    </source>
</evidence>
<keyword evidence="2" id="KW-1003">Cell membrane</keyword>
<evidence type="ECO:0000256" key="2">
    <source>
        <dbReference type="ARBA" id="ARBA00022475"/>
    </source>
</evidence>
<dbReference type="PANTHER" id="PTHR43294">
    <property type="entry name" value="SODIUM/POTASSIUM-TRANSPORTING ATPASE SUBUNIT ALPHA"/>
    <property type="match status" value="1"/>
</dbReference>
<feature type="domain" description="Cation-transporting P-type ATPase C-terminal" evidence="4">
    <location>
        <begin position="42"/>
        <end position="219"/>
    </location>
</feature>
<protein>
    <submittedName>
        <fullName evidence="5">Cation transporting ATPase C-terminal domain-containing protein</fullName>
    </submittedName>
</protein>
<evidence type="ECO:0000259" key="4">
    <source>
        <dbReference type="Pfam" id="PF00689"/>
    </source>
</evidence>
<gene>
    <name evidence="5" type="ORF">KIV56_09720</name>
</gene>
<dbReference type="Proteomes" id="UP001212421">
    <property type="component" value="Chromosome"/>
</dbReference>
<keyword evidence="3" id="KW-1133">Transmembrane helix</keyword>
<feature type="transmembrane region" description="Helical" evidence="3">
    <location>
        <begin position="92"/>
        <end position="114"/>
    </location>
</feature>